<dbReference type="SUPFAM" id="SSF64288">
    <property type="entry name" value="Chorismate lyase-like"/>
    <property type="match status" value="1"/>
</dbReference>
<keyword evidence="2" id="KW-0238">DNA-binding</keyword>
<dbReference type="EMBL" id="JAAAMG010000007">
    <property type="protein sequence ID" value="NDW04951.1"/>
    <property type="molecule type" value="Genomic_DNA"/>
</dbReference>
<dbReference type="Pfam" id="PF07702">
    <property type="entry name" value="UTRA"/>
    <property type="match status" value="1"/>
</dbReference>
<evidence type="ECO:0000256" key="4">
    <source>
        <dbReference type="SAM" id="MobiDB-lite"/>
    </source>
</evidence>
<feature type="region of interest" description="Disordered" evidence="4">
    <location>
        <begin position="1"/>
        <end position="41"/>
    </location>
</feature>
<sequence>MQHVANPADEAEGPKDGGNGHRSGPQAGRSGEGGAGAAGRKSLHQQILDDLRSRILSGEWPPGTQLPFEQDIAKSYGCSRMTVNKAMTQLSGAGLIERRRKAGTFVRRPQSHSVIVEIVDIGREVAALGLPYHFEIISREIREATPTETERLGEEARVLSIQCRHFAARQPFCFEDRLISLDAVPEAEAADFEATSPGAWLVSRIPWSDVEYRIKAVAADRETAGRLLIAEAAPCLAIWRRTTSEGRPITFVRLTYPGSDHEVSASFSSKAG</sequence>
<keyword evidence="1" id="KW-0805">Transcription regulation</keyword>
<dbReference type="FunFam" id="1.10.10.10:FF:000079">
    <property type="entry name" value="GntR family transcriptional regulator"/>
    <property type="match status" value="1"/>
</dbReference>
<keyword evidence="7" id="KW-1185">Reference proteome</keyword>
<keyword evidence="3" id="KW-0804">Transcription</keyword>
<evidence type="ECO:0000259" key="5">
    <source>
        <dbReference type="PROSITE" id="PS50949"/>
    </source>
</evidence>
<dbReference type="InterPro" id="IPR036390">
    <property type="entry name" value="WH_DNA-bd_sf"/>
</dbReference>
<dbReference type="PROSITE" id="PS50949">
    <property type="entry name" value="HTH_GNTR"/>
    <property type="match status" value="1"/>
</dbReference>
<evidence type="ECO:0000313" key="7">
    <source>
        <dbReference type="Proteomes" id="UP000469011"/>
    </source>
</evidence>
<dbReference type="Gene3D" id="1.10.10.10">
    <property type="entry name" value="Winged helix-like DNA-binding domain superfamily/Winged helix DNA-binding domain"/>
    <property type="match status" value="1"/>
</dbReference>
<dbReference type="Pfam" id="PF00392">
    <property type="entry name" value="GntR"/>
    <property type="match status" value="1"/>
</dbReference>
<dbReference type="SUPFAM" id="SSF46785">
    <property type="entry name" value="Winged helix' DNA-binding domain"/>
    <property type="match status" value="1"/>
</dbReference>
<dbReference type="SMART" id="SM00345">
    <property type="entry name" value="HTH_GNTR"/>
    <property type="match status" value="1"/>
</dbReference>
<dbReference type="GO" id="GO:0003700">
    <property type="term" value="F:DNA-binding transcription factor activity"/>
    <property type="evidence" value="ECO:0007669"/>
    <property type="project" value="InterPro"/>
</dbReference>
<feature type="domain" description="HTH gntR-type" evidence="5">
    <location>
        <begin position="41"/>
        <end position="109"/>
    </location>
</feature>
<dbReference type="InterPro" id="IPR036388">
    <property type="entry name" value="WH-like_DNA-bd_sf"/>
</dbReference>
<reference evidence="6 7" key="1">
    <citation type="submission" date="2020-01" db="EMBL/GenBank/DDBJ databases">
        <title>Jiella pacifica sp. nov.</title>
        <authorList>
            <person name="Xue Z."/>
            <person name="Zhu S."/>
            <person name="Chen J."/>
            <person name="Yang J."/>
        </authorList>
    </citation>
    <scope>NUCLEOTIDE SEQUENCE [LARGE SCALE GENOMIC DNA]</scope>
    <source>
        <strain evidence="6 7">40Bstr34</strain>
    </source>
</reference>
<dbReference type="InterPro" id="IPR028978">
    <property type="entry name" value="Chorismate_lyase_/UTRA_dom_sf"/>
</dbReference>
<organism evidence="6 7">
    <name type="scientific">Jiella pacifica</name>
    <dbReference type="NCBI Taxonomy" id="2696469"/>
    <lineage>
        <taxon>Bacteria</taxon>
        <taxon>Pseudomonadati</taxon>
        <taxon>Pseudomonadota</taxon>
        <taxon>Alphaproteobacteria</taxon>
        <taxon>Hyphomicrobiales</taxon>
        <taxon>Aurantimonadaceae</taxon>
        <taxon>Jiella</taxon>
    </lineage>
</organism>
<protein>
    <submittedName>
        <fullName evidence="6">UTRA domain-containing protein</fullName>
    </submittedName>
</protein>
<accession>A0A6N9T1C3</accession>
<evidence type="ECO:0000256" key="2">
    <source>
        <dbReference type="ARBA" id="ARBA00023125"/>
    </source>
</evidence>
<dbReference type="Proteomes" id="UP000469011">
    <property type="component" value="Unassembled WGS sequence"/>
</dbReference>
<dbReference type="RefSeq" id="WP_163463194.1">
    <property type="nucleotide sequence ID" value="NZ_JAAAMG010000007.1"/>
</dbReference>
<dbReference type="InterPro" id="IPR050679">
    <property type="entry name" value="Bact_HTH_transcr_reg"/>
</dbReference>
<dbReference type="InterPro" id="IPR000524">
    <property type="entry name" value="Tscrpt_reg_HTH_GntR"/>
</dbReference>
<dbReference type="PANTHER" id="PTHR44846:SF16">
    <property type="entry name" value="TRANSCRIPTIONAL REGULATOR PHNF-RELATED"/>
    <property type="match status" value="1"/>
</dbReference>
<evidence type="ECO:0000313" key="6">
    <source>
        <dbReference type="EMBL" id="NDW04951.1"/>
    </source>
</evidence>
<dbReference type="SMART" id="SM00866">
    <property type="entry name" value="UTRA"/>
    <property type="match status" value="1"/>
</dbReference>
<dbReference type="Gene3D" id="3.40.1410.10">
    <property type="entry name" value="Chorismate lyase-like"/>
    <property type="match status" value="1"/>
</dbReference>
<evidence type="ECO:0000256" key="3">
    <source>
        <dbReference type="ARBA" id="ARBA00023163"/>
    </source>
</evidence>
<evidence type="ECO:0000256" key="1">
    <source>
        <dbReference type="ARBA" id="ARBA00023015"/>
    </source>
</evidence>
<dbReference type="PRINTS" id="PR00035">
    <property type="entry name" value="HTHGNTR"/>
</dbReference>
<name>A0A6N9T1C3_9HYPH</name>
<dbReference type="GO" id="GO:0003677">
    <property type="term" value="F:DNA binding"/>
    <property type="evidence" value="ECO:0007669"/>
    <property type="project" value="UniProtKB-KW"/>
</dbReference>
<proteinExistence type="predicted"/>
<dbReference type="InterPro" id="IPR011663">
    <property type="entry name" value="UTRA"/>
</dbReference>
<gene>
    <name evidence="6" type="ORF">GTK09_10960</name>
</gene>
<dbReference type="PANTHER" id="PTHR44846">
    <property type="entry name" value="MANNOSYL-D-GLYCERATE TRANSPORT/METABOLISM SYSTEM REPRESSOR MNGR-RELATED"/>
    <property type="match status" value="1"/>
</dbReference>
<comment type="caution">
    <text evidence="6">The sequence shown here is derived from an EMBL/GenBank/DDBJ whole genome shotgun (WGS) entry which is preliminary data.</text>
</comment>
<dbReference type="AlphaFoldDB" id="A0A6N9T1C3"/>
<dbReference type="CDD" id="cd07377">
    <property type="entry name" value="WHTH_GntR"/>
    <property type="match status" value="1"/>
</dbReference>